<dbReference type="GO" id="GO:0051301">
    <property type="term" value="P:cell division"/>
    <property type="evidence" value="ECO:0007669"/>
    <property type="project" value="UniProtKB-UniRule"/>
</dbReference>
<keyword evidence="7 12" id="KW-0175">Coiled coil</keyword>
<dbReference type="SUPFAM" id="SSF143026">
    <property type="entry name" value="Kinetochore globular domain"/>
    <property type="match status" value="1"/>
</dbReference>
<dbReference type="RefSeq" id="XP_024326877.1">
    <property type="nucleotide sequence ID" value="XM_024465683.1"/>
</dbReference>
<dbReference type="InterPro" id="IPR038066">
    <property type="entry name" value="Spc24_Fungi_globular_sf"/>
</dbReference>
<accession>A0A177AJC1</accession>
<evidence type="ECO:0000256" key="6">
    <source>
        <dbReference type="ARBA" id="ARBA00022838"/>
    </source>
</evidence>
<evidence type="ECO:0000256" key="5">
    <source>
        <dbReference type="ARBA" id="ARBA00022776"/>
    </source>
</evidence>
<dbReference type="GO" id="GO:0008017">
    <property type="term" value="F:microtubule binding"/>
    <property type="evidence" value="ECO:0007669"/>
    <property type="project" value="TreeGrafter"/>
</dbReference>
<dbReference type="GO" id="GO:0005815">
    <property type="term" value="C:microtubule organizing center"/>
    <property type="evidence" value="ECO:0007669"/>
    <property type="project" value="UniProtKB-SubCell"/>
</dbReference>
<dbReference type="PANTHER" id="PTHR22142:SF2">
    <property type="entry name" value="KINETOCHORE PROTEIN SPC24"/>
    <property type="match status" value="1"/>
</dbReference>
<keyword evidence="10 11" id="KW-0137">Centromere</keyword>
<dbReference type="AlphaFoldDB" id="A0A177AJC1"/>
<dbReference type="GO" id="GO:0031262">
    <property type="term" value="C:Ndc80 complex"/>
    <property type="evidence" value="ECO:0007669"/>
    <property type="project" value="TreeGrafter"/>
</dbReference>
<gene>
    <name evidence="13" type="primary">SPC24</name>
    <name evidence="13" type="ORF">VC83_02013</name>
</gene>
<evidence type="ECO:0000256" key="10">
    <source>
        <dbReference type="ARBA" id="ARBA00023328"/>
    </source>
</evidence>
<dbReference type="EMBL" id="KV441389">
    <property type="protein sequence ID" value="OAF61602.1"/>
    <property type="molecule type" value="Genomic_DNA"/>
</dbReference>
<organism evidence="13">
    <name type="scientific">Pseudogymnoascus destructans</name>
    <dbReference type="NCBI Taxonomy" id="655981"/>
    <lineage>
        <taxon>Eukaryota</taxon>
        <taxon>Fungi</taxon>
        <taxon>Dikarya</taxon>
        <taxon>Ascomycota</taxon>
        <taxon>Pezizomycotina</taxon>
        <taxon>Leotiomycetes</taxon>
        <taxon>Thelebolales</taxon>
        <taxon>Thelebolaceae</taxon>
        <taxon>Pseudogymnoascus</taxon>
    </lineage>
</organism>
<evidence type="ECO:0000256" key="1">
    <source>
        <dbReference type="ARBA" id="ARBA00004267"/>
    </source>
</evidence>
<keyword evidence="4 11" id="KW-0132">Cell division</keyword>
<dbReference type="OrthoDB" id="3344830at2759"/>
<comment type="function">
    <text evidence="11">Acts as a component of the essential kinetochore-associated NDC80 complex, which is required for chromosome segregation and spindle checkpoint activity.</text>
</comment>
<dbReference type="GO" id="GO:0007059">
    <property type="term" value="P:chromosome segregation"/>
    <property type="evidence" value="ECO:0007669"/>
    <property type="project" value="TreeGrafter"/>
</dbReference>
<evidence type="ECO:0000256" key="11">
    <source>
        <dbReference type="RuleBase" id="RU368011"/>
    </source>
</evidence>
<comment type="subunit">
    <text evidence="11">Component of the NDC80 complex.</text>
</comment>
<keyword evidence="5 11" id="KW-0498">Mitosis</keyword>
<evidence type="ECO:0000256" key="2">
    <source>
        <dbReference type="ARBA" id="ARBA00007804"/>
    </source>
</evidence>
<name>A0A177AJC1_9PEZI</name>
<dbReference type="Gene3D" id="3.30.160.430">
    <property type="match status" value="1"/>
</dbReference>
<dbReference type="Proteomes" id="UP000077154">
    <property type="component" value="Unassembled WGS sequence"/>
</dbReference>
<keyword evidence="3 11" id="KW-0158">Chromosome</keyword>
<feature type="coiled-coil region" evidence="12">
    <location>
        <begin position="45"/>
        <end position="72"/>
    </location>
</feature>
<evidence type="ECO:0000256" key="8">
    <source>
        <dbReference type="ARBA" id="ARBA00023242"/>
    </source>
</evidence>
<evidence type="ECO:0000256" key="9">
    <source>
        <dbReference type="ARBA" id="ARBA00023306"/>
    </source>
</evidence>
<comment type="subcellular location">
    <subcellularLocation>
        <location evidence="1">Cytoplasm</location>
        <location evidence="1">Cytoskeleton</location>
        <location evidence="1">Microtubule organizing center</location>
    </subcellularLocation>
    <subcellularLocation>
        <location evidence="11">Nucleus</location>
    </subcellularLocation>
    <subcellularLocation>
        <location evidence="11">Chromosome</location>
        <location evidence="11">Centromere</location>
        <location evidence="11">Kinetochore</location>
    </subcellularLocation>
</comment>
<dbReference type="InterPro" id="IPR013252">
    <property type="entry name" value="Ndc80_Spc24"/>
</dbReference>
<evidence type="ECO:0000256" key="3">
    <source>
        <dbReference type="ARBA" id="ARBA00022454"/>
    </source>
</evidence>
<dbReference type="VEuPathDB" id="FungiDB:GMDG_01399"/>
<keyword evidence="6 11" id="KW-0995">Kinetochore</keyword>
<reference evidence="13" key="1">
    <citation type="submission" date="2016-03" db="EMBL/GenBank/DDBJ databases">
        <title>Updated assembly of Pseudogymnoascus destructans, the fungus causing white-nose syndrome of bats.</title>
        <authorList>
            <person name="Palmer J.M."/>
            <person name="Drees K.P."/>
            <person name="Foster J.T."/>
            <person name="Lindner D.L."/>
        </authorList>
    </citation>
    <scope>NUCLEOTIDE SEQUENCE [LARGE SCALE GENOMIC DNA]</scope>
    <source>
        <strain evidence="13">20631-21</strain>
    </source>
</reference>
<dbReference type="CDD" id="cd11565">
    <property type="entry name" value="RWD_Spc24"/>
    <property type="match status" value="1"/>
</dbReference>
<comment type="similarity">
    <text evidence="2 11">Belongs to the SPC24 family.</text>
</comment>
<dbReference type="PANTHER" id="PTHR22142">
    <property type="match status" value="1"/>
</dbReference>
<dbReference type="Pfam" id="PF08286">
    <property type="entry name" value="Spc24"/>
    <property type="match status" value="1"/>
</dbReference>
<keyword evidence="9 11" id="KW-0131">Cell cycle</keyword>
<dbReference type="GeneID" id="36285099"/>
<evidence type="ECO:0000256" key="4">
    <source>
        <dbReference type="ARBA" id="ARBA00022618"/>
    </source>
</evidence>
<sequence>MLLDEDPATLIHHTIGNFNIQPDKLAVSRINESLSTLQQARDLRLREAENSLKKLTRTLNTLQNNHQETLQSHSATAHSSLIAELDTQKFRIAKSFSSLEIETDHLCTQLSDLKAQLQELELQGMDGGEEAKRSEVEDEVLLKLRVYRSLGIEAEREGGEWSRAMVRGRGKGGRGEVQVVNVEKKFSKFFYANYFWQAL</sequence>
<evidence type="ECO:0000256" key="7">
    <source>
        <dbReference type="ARBA" id="ARBA00023054"/>
    </source>
</evidence>
<evidence type="ECO:0000256" key="12">
    <source>
        <dbReference type="SAM" id="Coils"/>
    </source>
</evidence>
<dbReference type="eggNOG" id="ENOG502S52R">
    <property type="taxonomic scope" value="Eukaryota"/>
</dbReference>
<keyword evidence="8 11" id="KW-0539">Nucleus</keyword>
<protein>
    <recommendedName>
        <fullName evidence="11">Kinetochore protein Spc24</fullName>
    </recommendedName>
</protein>
<evidence type="ECO:0000313" key="13">
    <source>
        <dbReference type="EMBL" id="OAF61602.1"/>
    </source>
</evidence>
<proteinExistence type="inferred from homology"/>
<dbReference type="GO" id="GO:0005634">
    <property type="term" value="C:nucleus"/>
    <property type="evidence" value="ECO:0007669"/>
    <property type="project" value="UniProtKB-SubCell"/>
</dbReference>